<accession>A0AAD9NWA6</accession>
<comment type="caution">
    <text evidence="1">The sequence shown here is derived from an EMBL/GenBank/DDBJ whole genome shotgun (WGS) entry which is preliminary data.</text>
</comment>
<keyword evidence="2" id="KW-1185">Reference proteome</keyword>
<organism evidence="1 2">
    <name type="scientific">Ridgeia piscesae</name>
    <name type="common">Tubeworm</name>
    <dbReference type="NCBI Taxonomy" id="27915"/>
    <lineage>
        <taxon>Eukaryota</taxon>
        <taxon>Metazoa</taxon>
        <taxon>Spiralia</taxon>
        <taxon>Lophotrochozoa</taxon>
        <taxon>Annelida</taxon>
        <taxon>Polychaeta</taxon>
        <taxon>Sedentaria</taxon>
        <taxon>Canalipalpata</taxon>
        <taxon>Sabellida</taxon>
        <taxon>Siboglinidae</taxon>
        <taxon>Ridgeia</taxon>
    </lineage>
</organism>
<evidence type="ECO:0000313" key="1">
    <source>
        <dbReference type="EMBL" id="KAK2182814.1"/>
    </source>
</evidence>
<name>A0AAD9NWA6_RIDPI</name>
<gene>
    <name evidence="1" type="ORF">NP493_335g04003</name>
</gene>
<dbReference type="Proteomes" id="UP001209878">
    <property type="component" value="Unassembled WGS sequence"/>
</dbReference>
<dbReference type="AlphaFoldDB" id="A0AAD9NWA6"/>
<sequence>MITDIYFVPCRNVFTVQQTTGINLANTSQRHRFMSLLGPTNKASPGINTSSCISQEPYCDTPPLLTGKCQPKPRLKGNGSVTSTSCLSLALYKAVKISQLELVYLCHVCCYGPPQSTHPCPTYTILLRETR</sequence>
<protein>
    <submittedName>
        <fullName evidence="1">Uncharacterized protein</fullName>
    </submittedName>
</protein>
<dbReference type="EMBL" id="JAODUO010000335">
    <property type="protein sequence ID" value="KAK2182814.1"/>
    <property type="molecule type" value="Genomic_DNA"/>
</dbReference>
<evidence type="ECO:0000313" key="2">
    <source>
        <dbReference type="Proteomes" id="UP001209878"/>
    </source>
</evidence>
<proteinExistence type="predicted"/>
<reference evidence="1" key="1">
    <citation type="journal article" date="2023" name="Mol. Biol. Evol.">
        <title>Third-Generation Sequencing Reveals the Adaptive Role of the Epigenome in Three Deep-Sea Polychaetes.</title>
        <authorList>
            <person name="Perez M."/>
            <person name="Aroh O."/>
            <person name="Sun Y."/>
            <person name="Lan Y."/>
            <person name="Juniper S.K."/>
            <person name="Young C.R."/>
            <person name="Angers B."/>
            <person name="Qian P.Y."/>
        </authorList>
    </citation>
    <scope>NUCLEOTIDE SEQUENCE</scope>
    <source>
        <strain evidence="1">R07B-5</strain>
    </source>
</reference>